<dbReference type="EMBL" id="CP053586">
    <property type="protein sequence ID" value="WNZ24534.1"/>
    <property type="molecule type" value="Genomic_DNA"/>
</dbReference>
<dbReference type="AlphaFoldDB" id="A0AA96WGB4"/>
<accession>A0AA96WGB4</accession>
<evidence type="ECO:0000313" key="1">
    <source>
        <dbReference type="EMBL" id="WNZ24534.1"/>
    </source>
</evidence>
<sequence length="209" mass="22930">MPTIEGLTDFAQRFRRVSEVAEKLDQLDAITVTRWLVEHPEAIRSILDFDPTDSTNRGLIERLSQVSPPVRFSRENIVRIAEAPPEGIRAVSRTGQEVRVESPIFLEIGSNTLTSEGQSRGAGLVHILAAHADDFENRGIPKEQLADFLVTALTQGRDIGNQGQDASRVVYEVNFNGSTHYASITVGDNGFIVGANPTPSDLINRLLNP</sequence>
<gene>
    <name evidence="1" type="ORF">HJG54_17865</name>
</gene>
<proteinExistence type="predicted"/>
<protein>
    <submittedName>
        <fullName evidence="1">Uncharacterized protein</fullName>
    </submittedName>
</protein>
<reference evidence="1" key="1">
    <citation type="submission" date="2020-05" db="EMBL/GenBank/DDBJ databases">
        <authorList>
            <person name="Zhu T."/>
            <person name="Keshari N."/>
            <person name="Lu X."/>
        </authorList>
    </citation>
    <scope>NUCLEOTIDE SEQUENCE</scope>
    <source>
        <strain evidence="1">NK1-12</strain>
    </source>
</reference>
<organism evidence="1">
    <name type="scientific">Leptolyngbya sp. NK1-12</name>
    <dbReference type="NCBI Taxonomy" id="2547451"/>
    <lineage>
        <taxon>Bacteria</taxon>
        <taxon>Bacillati</taxon>
        <taxon>Cyanobacteriota</taxon>
        <taxon>Cyanophyceae</taxon>
        <taxon>Leptolyngbyales</taxon>
        <taxon>Leptolyngbyaceae</taxon>
        <taxon>Leptolyngbya group</taxon>
        <taxon>Leptolyngbya</taxon>
    </lineage>
</organism>
<dbReference type="RefSeq" id="WP_316430382.1">
    <property type="nucleotide sequence ID" value="NZ_CP053586.1"/>
</dbReference>
<name>A0AA96WGB4_9CYAN</name>